<proteinExistence type="predicted"/>
<evidence type="ECO:0000313" key="2">
    <source>
        <dbReference type="EMBL" id="KRM27881.1"/>
    </source>
</evidence>
<feature type="domain" description="Glycosyl hydrolase family 92" evidence="1">
    <location>
        <begin position="26"/>
        <end position="94"/>
    </location>
</feature>
<reference evidence="2 3" key="1">
    <citation type="journal article" date="2015" name="Genome Announc.">
        <title>Expanding the biotechnology potential of lactobacilli through comparative genomics of 213 strains and associated genera.</title>
        <authorList>
            <person name="Sun Z."/>
            <person name="Harris H.M."/>
            <person name="McCann A."/>
            <person name="Guo C."/>
            <person name="Argimon S."/>
            <person name="Zhang W."/>
            <person name="Yang X."/>
            <person name="Jeffery I.B."/>
            <person name="Cooney J.C."/>
            <person name="Kagawa T.F."/>
            <person name="Liu W."/>
            <person name="Song Y."/>
            <person name="Salvetti E."/>
            <person name="Wrobel A."/>
            <person name="Rasinkangas P."/>
            <person name="Parkhill J."/>
            <person name="Rea M.C."/>
            <person name="O'Sullivan O."/>
            <person name="Ritari J."/>
            <person name="Douillard F.P."/>
            <person name="Paul Ross R."/>
            <person name="Yang R."/>
            <person name="Briner A.E."/>
            <person name="Felis G.E."/>
            <person name="de Vos W.M."/>
            <person name="Barrangou R."/>
            <person name="Klaenhammer T.R."/>
            <person name="Caufield P.W."/>
            <person name="Cui Y."/>
            <person name="Zhang H."/>
            <person name="O'Toole P.W."/>
        </authorList>
    </citation>
    <scope>NUCLEOTIDE SEQUENCE [LARGE SCALE GENOMIC DNA]</scope>
    <source>
        <strain evidence="2 3">DSM 16991</strain>
    </source>
</reference>
<dbReference type="Proteomes" id="UP000050949">
    <property type="component" value="Unassembled WGS sequence"/>
</dbReference>
<protein>
    <recommendedName>
        <fullName evidence="1">Glycosyl hydrolase family 92 domain-containing protein</fullName>
    </recommendedName>
</protein>
<dbReference type="Pfam" id="PF07971">
    <property type="entry name" value="Glyco_hydro_92"/>
    <property type="match status" value="1"/>
</dbReference>
<gene>
    <name evidence="2" type="ORF">FC91_GL002346</name>
</gene>
<evidence type="ECO:0000313" key="3">
    <source>
        <dbReference type="Proteomes" id="UP000050949"/>
    </source>
</evidence>
<dbReference type="PATRIC" id="fig|1122147.4.peg.2425"/>
<accession>A0A0R1XJ36</accession>
<organism evidence="2 3">
    <name type="scientific">Schleiferilactobacillus harbinensis DSM 16991</name>
    <dbReference type="NCBI Taxonomy" id="1122147"/>
    <lineage>
        <taxon>Bacteria</taxon>
        <taxon>Bacillati</taxon>
        <taxon>Bacillota</taxon>
        <taxon>Bacilli</taxon>
        <taxon>Lactobacillales</taxon>
        <taxon>Lactobacillaceae</taxon>
        <taxon>Schleiferilactobacillus</taxon>
    </lineage>
</organism>
<evidence type="ECO:0000259" key="1">
    <source>
        <dbReference type="Pfam" id="PF07971"/>
    </source>
</evidence>
<dbReference type="eggNOG" id="ENOG5032Z7D">
    <property type="taxonomic scope" value="Bacteria"/>
</dbReference>
<dbReference type="AlphaFoldDB" id="A0A0R1XJ36"/>
<dbReference type="InterPro" id="IPR012939">
    <property type="entry name" value="Glyco_hydro_92"/>
</dbReference>
<name>A0A0R1XJ36_9LACO</name>
<dbReference type="EMBL" id="AZFW01000040">
    <property type="protein sequence ID" value="KRM27881.1"/>
    <property type="molecule type" value="Genomic_DNA"/>
</dbReference>
<comment type="caution">
    <text evidence="2">The sequence shown here is derived from an EMBL/GenBank/DDBJ whole genome shotgun (WGS) entry which is preliminary data.</text>
</comment>
<sequence>MRVFNELKGEMIMAMLDVKNSIDRLQWTVDHHFLHIQAQHDFMRAWAVQFELAYTDFRVIQMALQMSGPENHALLAKLAKNYEAIFQYEYEFAANGLAGFNAKYGDQIDQYKTLVTEFDGIIKEVQALQA</sequence>